<dbReference type="AlphaFoldDB" id="A0AAV2P402"/>
<protein>
    <submittedName>
        <fullName evidence="1">Uncharacterized protein</fullName>
    </submittedName>
</protein>
<gene>
    <name evidence="1" type="ORF">LPLAT_LOCUS11669</name>
</gene>
<organism evidence="1 2">
    <name type="scientific">Lasius platythorax</name>
    <dbReference type="NCBI Taxonomy" id="488582"/>
    <lineage>
        <taxon>Eukaryota</taxon>
        <taxon>Metazoa</taxon>
        <taxon>Ecdysozoa</taxon>
        <taxon>Arthropoda</taxon>
        <taxon>Hexapoda</taxon>
        <taxon>Insecta</taxon>
        <taxon>Pterygota</taxon>
        <taxon>Neoptera</taxon>
        <taxon>Endopterygota</taxon>
        <taxon>Hymenoptera</taxon>
        <taxon>Apocrita</taxon>
        <taxon>Aculeata</taxon>
        <taxon>Formicoidea</taxon>
        <taxon>Formicidae</taxon>
        <taxon>Formicinae</taxon>
        <taxon>Lasius</taxon>
        <taxon>Lasius</taxon>
    </lineage>
</organism>
<accession>A0AAV2P402</accession>
<evidence type="ECO:0000313" key="2">
    <source>
        <dbReference type="Proteomes" id="UP001497644"/>
    </source>
</evidence>
<sequence>MINRSAMIAEIMMRLFVKRARSIFLNRVTDEYFSANEREMTIVDGAMIAVASTMIMANFIDCVAMKKKEETNLFENQEN</sequence>
<proteinExistence type="predicted"/>
<keyword evidence="2" id="KW-1185">Reference proteome</keyword>
<reference evidence="1" key="1">
    <citation type="submission" date="2024-04" db="EMBL/GenBank/DDBJ databases">
        <authorList>
            <consortium name="Molecular Ecology Group"/>
        </authorList>
    </citation>
    <scope>NUCLEOTIDE SEQUENCE</scope>
</reference>
<dbReference type="EMBL" id="OZ034829">
    <property type="protein sequence ID" value="CAL1686353.1"/>
    <property type="molecule type" value="Genomic_DNA"/>
</dbReference>
<dbReference type="Proteomes" id="UP001497644">
    <property type="component" value="Chromosome 6"/>
</dbReference>
<evidence type="ECO:0000313" key="1">
    <source>
        <dbReference type="EMBL" id="CAL1686353.1"/>
    </source>
</evidence>
<name>A0AAV2P402_9HYME</name>